<gene>
    <name evidence="1" type="ORF">CO185_00330</name>
</gene>
<proteinExistence type="predicted"/>
<protein>
    <recommendedName>
        <fullName evidence="3">SIS domain-containing protein</fullName>
    </recommendedName>
</protein>
<evidence type="ECO:0008006" key="3">
    <source>
        <dbReference type="Google" id="ProtNLM"/>
    </source>
</evidence>
<name>A0A2M7WT07_9BACT</name>
<reference evidence="2" key="1">
    <citation type="submission" date="2017-09" db="EMBL/GenBank/DDBJ databases">
        <title>Depth-based differentiation of microbial function through sediment-hosted aquifers and enrichment of novel symbionts in the deep terrestrial subsurface.</title>
        <authorList>
            <person name="Probst A.J."/>
            <person name="Ladd B."/>
            <person name="Jarett J.K."/>
            <person name="Geller-Mcgrath D.E."/>
            <person name="Sieber C.M.K."/>
            <person name="Emerson J.B."/>
            <person name="Anantharaman K."/>
            <person name="Thomas B.C."/>
            <person name="Malmstrom R."/>
            <person name="Stieglmeier M."/>
            <person name="Klingl A."/>
            <person name="Woyke T."/>
            <person name="Ryan C.M."/>
            <person name="Banfield J.F."/>
        </authorList>
    </citation>
    <scope>NUCLEOTIDE SEQUENCE [LARGE SCALE GENOMIC DNA]</scope>
</reference>
<dbReference type="Proteomes" id="UP000230758">
    <property type="component" value="Unassembled WGS sequence"/>
</dbReference>
<dbReference type="EMBL" id="PFXF01000006">
    <property type="protein sequence ID" value="PJA33148.1"/>
    <property type="molecule type" value="Genomic_DNA"/>
</dbReference>
<evidence type="ECO:0000313" key="1">
    <source>
        <dbReference type="EMBL" id="PJA33148.1"/>
    </source>
</evidence>
<accession>A0A2M7WT07</accession>
<dbReference type="AlphaFoldDB" id="A0A2M7WT07"/>
<organism evidence="1 2">
    <name type="scientific">Candidatus Zambryskibacteria bacterium CG_4_9_14_3_um_filter_42_15</name>
    <dbReference type="NCBI Taxonomy" id="1975112"/>
    <lineage>
        <taxon>Bacteria</taxon>
        <taxon>Candidatus Zambryskiibacteriota</taxon>
    </lineage>
</organism>
<sequence>MNYKNIDILNTFNLDTIPDLDIAVLGALELFQKQVLPTLDTLKYKLPLVIGSGNAEATGRIIFEDRNAIFASESNYEKKLKHIPSIDGVILVSASGEKHALIVAKCVKEYKKHTTLITNTPCSSTHGELDQKHSYDEYIFPKNREPYTYNTSTYMGMILGKTHEDAQDIQNFIRERIETLTMPDLSRYDKYFLIVPTRFSGIIRMLQVKFIELFGRRIARDVETSEYMKHAVTVVPSDELFISFGEENKTWGKPENRLYIPLPLNADYGAMMAIGYYVISQIQKQHKQFFKENIVEYVKQASKVFGGEINAIVD</sequence>
<evidence type="ECO:0000313" key="2">
    <source>
        <dbReference type="Proteomes" id="UP000230758"/>
    </source>
</evidence>
<comment type="caution">
    <text evidence="1">The sequence shown here is derived from an EMBL/GenBank/DDBJ whole genome shotgun (WGS) entry which is preliminary data.</text>
</comment>